<evidence type="ECO:0000313" key="10">
    <source>
        <dbReference type="Proteomes" id="UP000557772"/>
    </source>
</evidence>
<comment type="caution">
    <text evidence="9">The sequence shown here is derived from an EMBL/GenBank/DDBJ whole genome shotgun (WGS) entry which is preliminary data.</text>
</comment>
<keyword evidence="4 7" id="KW-0472">Membrane</keyword>
<feature type="compositionally biased region" description="Basic and acidic residues" evidence="8">
    <location>
        <begin position="23"/>
        <end position="44"/>
    </location>
</feature>
<proteinExistence type="inferred from homology"/>
<dbReference type="EC" id="4.2.2.29" evidence="7"/>
<comment type="function">
    <text evidence="7">Functions as a peptidoglycan terminase that cleaves nascent peptidoglycan strands endolytically to terminate their elongation.</text>
</comment>
<evidence type="ECO:0000313" key="9">
    <source>
        <dbReference type="EMBL" id="NNG41271.1"/>
    </source>
</evidence>
<dbReference type="Proteomes" id="UP000557772">
    <property type="component" value="Unassembled WGS sequence"/>
</dbReference>
<dbReference type="AlphaFoldDB" id="A0A849APC9"/>
<dbReference type="RefSeq" id="WP_171158424.1">
    <property type="nucleotide sequence ID" value="NZ_JABENB010000003.1"/>
</dbReference>
<dbReference type="PANTHER" id="PTHR30518:SF2">
    <property type="entry name" value="ENDOLYTIC MUREIN TRANSGLYCOSYLASE"/>
    <property type="match status" value="1"/>
</dbReference>
<dbReference type="CDD" id="cd08010">
    <property type="entry name" value="MltG_like"/>
    <property type="match status" value="1"/>
</dbReference>
<evidence type="ECO:0000256" key="2">
    <source>
        <dbReference type="ARBA" id="ARBA00022692"/>
    </source>
</evidence>
<dbReference type="GO" id="GO:0071555">
    <property type="term" value="P:cell wall organization"/>
    <property type="evidence" value="ECO:0007669"/>
    <property type="project" value="UniProtKB-KW"/>
</dbReference>
<dbReference type="GO" id="GO:0009252">
    <property type="term" value="P:peptidoglycan biosynthetic process"/>
    <property type="evidence" value="ECO:0007669"/>
    <property type="project" value="UniProtKB-UniRule"/>
</dbReference>
<organism evidence="9 10">
    <name type="scientific">Flexivirga aerilata</name>
    <dbReference type="NCBI Taxonomy" id="1656889"/>
    <lineage>
        <taxon>Bacteria</taxon>
        <taxon>Bacillati</taxon>
        <taxon>Actinomycetota</taxon>
        <taxon>Actinomycetes</taxon>
        <taxon>Micrococcales</taxon>
        <taxon>Dermacoccaceae</taxon>
        <taxon>Flexivirga</taxon>
    </lineage>
</organism>
<keyword evidence="1 7" id="KW-1003">Cell membrane</keyword>
<dbReference type="HAMAP" id="MF_02065">
    <property type="entry name" value="MltG"/>
    <property type="match status" value="1"/>
</dbReference>
<feature type="region of interest" description="Disordered" evidence="8">
    <location>
        <begin position="1"/>
        <end position="49"/>
    </location>
</feature>
<evidence type="ECO:0000256" key="3">
    <source>
        <dbReference type="ARBA" id="ARBA00022989"/>
    </source>
</evidence>
<evidence type="ECO:0000256" key="6">
    <source>
        <dbReference type="ARBA" id="ARBA00023316"/>
    </source>
</evidence>
<dbReference type="GO" id="GO:0005886">
    <property type="term" value="C:plasma membrane"/>
    <property type="evidence" value="ECO:0007669"/>
    <property type="project" value="UniProtKB-SubCell"/>
</dbReference>
<dbReference type="Gene3D" id="3.30.1490.480">
    <property type="entry name" value="Endolytic murein transglycosylase"/>
    <property type="match status" value="1"/>
</dbReference>
<comment type="similarity">
    <text evidence="7">Belongs to the transglycosylase MltG family.</text>
</comment>
<sequence length="423" mass="45121">MTATKRPAPDIGEDPTTAIPSREALRAHAENSRRPEDTGRRGRSDDEEYVGGIADLVGRQADYHGDDGHRPLSRKRAGRSCLVMVVALVLFIGALGFAATKIPLPHFGGGSSSAGGDYSGSGSGTVDITVKQGDSGGSIARTLVDAGVVKSAGAFLAVANGAQQFNQIQPGTYRLRKQMSASSAIQLMLDPKAFISTGTTIREGLWVDEIFSRLSKATGVPLADYKKVDPASLGLPAAANGKLEGYLFPSTYNFPKGATAQQQLKLMVDQGKRQIASLGVPADQLHRVMTVASLVQAESKLGKDGPKVARVIENRLKDGMPLQFDSTVHFIEQKRGTVTTTDEERRSDSPYNTYKVKGLPPGPVDSPGADAIKAALHPASGSWLYFVTVNQETGETLFADTYAEQQANEAKFRQWCAQNPGKC</sequence>
<dbReference type="GO" id="GO:0008932">
    <property type="term" value="F:lytic endotransglycosylase activity"/>
    <property type="evidence" value="ECO:0007669"/>
    <property type="project" value="UniProtKB-UniRule"/>
</dbReference>
<dbReference type="Pfam" id="PF02618">
    <property type="entry name" value="YceG"/>
    <property type="match status" value="1"/>
</dbReference>
<protein>
    <recommendedName>
        <fullName evidence="7">Endolytic murein transglycosylase</fullName>
        <ecNumber evidence="7">4.2.2.29</ecNumber>
    </recommendedName>
    <alternativeName>
        <fullName evidence="7">Peptidoglycan lytic transglycosylase</fullName>
    </alternativeName>
    <alternativeName>
        <fullName evidence="7">Peptidoglycan polymerization terminase</fullName>
    </alternativeName>
</protein>
<evidence type="ECO:0000256" key="8">
    <source>
        <dbReference type="SAM" id="MobiDB-lite"/>
    </source>
</evidence>
<evidence type="ECO:0000256" key="7">
    <source>
        <dbReference type="HAMAP-Rule" id="MF_02065"/>
    </source>
</evidence>
<feature type="site" description="Important for catalytic activity" evidence="7">
    <location>
        <position position="298"/>
    </location>
</feature>
<keyword evidence="2 7" id="KW-0812">Transmembrane</keyword>
<evidence type="ECO:0000256" key="1">
    <source>
        <dbReference type="ARBA" id="ARBA00022475"/>
    </source>
</evidence>
<dbReference type="InterPro" id="IPR003770">
    <property type="entry name" value="MLTG-like"/>
</dbReference>
<feature type="transmembrane region" description="Helical" evidence="7">
    <location>
        <begin position="80"/>
        <end position="99"/>
    </location>
</feature>
<evidence type="ECO:0000256" key="4">
    <source>
        <dbReference type="ARBA" id="ARBA00023136"/>
    </source>
</evidence>
<evidence type="ECO:0000256" key="5">
    <source>
        <dbReference type="ARBA" id="ARBA00023239"/>
    </source>
</evidence>
<keyword evidence="5 7" id="KW-0456">Lyase</keyword>
<gene>
    <name evidence="7 9" type="primary">mltG</name>
    <name evidence="9" type="ORF">HJ588_18590</name>
</gene>
<name>A0A849APC9_9MICO</name>
<dbReference type="NCBIfam" id="TIGR00247">
    <property type="entry name" value="endolytic transglycosylase MltG"/>
    <property type="match status" value="1"/>
</dbReference>
<comment type="subcellular location">
    <subcellularLocation>
        <location evidence="7">Cell membrane</location>
        <topology evidence="7">Single-pass membrane protein</topology>
    </subcellularLocation>
</comment>
<comment type="catalytic activity">
    <reaction evidence="7">
        <text>a peptidoglycan chain = a peptidoglycan chain with N-acetyl-1,6-anhydromuramyl-[peptide] at the reducing end + a peptidoglycan chain with N-acetylglucosamine at the non-reducing end.</text>
        <dbReference type="EC" id="4.2.2.29"/>
    </reaction>
</comment>
<reference evidence="9 10" key="1">
    <citation type="submission" date="2020-05" db="EMBL/GenBank/DDBJ databases">
        <title>Flexivirga sp. ID2601S isolated from air conditioner.</title>
        <authorList>
            <person name="Kim D.H."/>
        </authorList>
    </citation>
    <scope>NUCLEOTIDE SEQUENCE [LARGE SCALE GENOMIC DNA]</scope>
    <source>
        <strain evidence="9 10">ID2601S</strain>
    </source>
</reference>
<accession>A0A849APC9</accession>
<dbReference type="EMBL" id="JABENB010000003">
    <property type="protein sequence ID" value="NNG41271.1"/>
    <property type="molecule type" value="Genomic_DNA"/>
</dbReference>
<keyword evidence="3 7" id="KW-1133">Transmembrane helix</keyword>
<dbReference type="PANTHER" id="PTHR30518">
    <property type="entry name" value="ENDOLYTIC MUREIN TRANSGLYCOSYLASE"/>
    <property type="match status" value="1"/>
</dbReference>
<keyword evidence="6 7" id="KW-0961">Cell wall biogenesis/degradation</keyword>
<keyword evidence="10" id="KW-1185">Reference proteome</keyword>